<dbReference type="NCBIfam" id="NF040941">
    <property type="entry name" value="GGGWT_bact"/>
    <property type="match status" value="1"/>
</dbReference>
<dbReference type="CDD" id="cd00087">
    <property type="entry name" value="FReD"/>
    <property type="match status" value="1"/>
</dbReference>
<feature type="domain" description="Fibronectin type-III" evidence="11">
    <location>
        <begin position="884"/>
        <end position="970"/>
    </location>
</feature>
<evidence type="ECO:0000313" key="13">
    <source>
        <dbReference type="EMBL" id="KAJ8357641.1"/>
    </source>
</evidence>
<evidence type="ECO:0000259" key="11">
    <source>
        <dbReference type="PROSITE" id="PS50853"/>
    </source>
</evidence>
<reference evidence="13" key="1">
    <citation type="journal article" date="2023" name="Science">
        <title>Genome structures resolve the early diversification of teleost fishes.</title>
        <authorList>
            <person name="Parey E."/>
            <person name="Louis A."/>
            <person name="Montfort J."/>
            <person name="Bouchez O."/>
            <person name="Roques C."/>
            <person name="Iampietro C."/>
            <person name="Lluch J."/>
            <person name="Castinel A."/>
            <person name="Donnadieu C."/>
            <person name="Desvignes T."/>
            <person name="Floi Bucao C."/>
            <person name="Jouanno E."/>
            <person name="Wen M."/>
            <person name="Mejri S."/>
            <person name="Dirks R."/>
            <person name="Jansen H."/>
            <person name="Henkel C."/>
            <person name="Chen W.J."/>
            <person name="Zahm M."/>
            <person name="Cabau C."/>
            <person name="Klopp C."/>
            <person name="Thompson A.W."/>
            <person name="Robinson-Rechavi M."/>
            <person name="Braasch I."/>
            <person name="Lecointre G."/>
            <person name="Bobe J."/>
            <person name="Postlethwait J.H."/>
            <person name="Berthelot C."/>
            <person name="Roest Crollius H."/>
            <person name="Guiguen Y."/>
        </authorList>
    </citation>
    <scope>NUCLEOTIDE SEQUENCE</scope>
    <source>
        <strain evidence="13">WJC10195</strain>
    </source>
</reference>
<dbReference type="PROSITE" id="PS51318">
    <property type="entry name" value="TAT"/>
    <property type="match status" value="1"/>
</dbReference>
<dbReference type="PANTHER" id="PTHR46708">
    <property type="entry name" value="TENASCIN"/>
    <property type="match status" value="1"/>
</dbReference>
<dbReference type="SUPFAM" id="SSF49265">
    <property type="entry name" value="Fibronectin type III"/>
    <property type="match status" value="5"/>
</dbReference>
<keyword evidence="14" id="KW-1185">Reference proteome</keyword>
<dbReference type="Proteomes" id="UP001152622">
    <property type="component" value="Chromosome 6"/>
</dbReference>
<dbReference type="Gene3D" id="3.90.215.10">
    <property type="entry name" value="Gamma Fibrinogen, chain A, domain 1"/>
    <property type="match status" value="1"/>
</dbReference>
<dbReference type="GO" id="GO:0030155">
    <property type="term" value="P:regulation of cell adhesion"/>
    <property type="evidence" value="ECO:0007669"/>
    <property type="project" value="TreeGrafter"/>
</dbReference>
<dbReference type="PROSITE" id="PS51406">
    <property type="entry name" value="FIBRINOGEN_C_2"/>
    <property type="match status" value="1"/>
</dbReference>
<dbReference type="FunFam" id="2.60.40.10:FF:000099">
    <property type="entry name" value="Fibronectin 1"/>
    <property type="match status" value="6"/>
</dbReference>
<feature type="domain" description="Fibronectin type-III" evidence="11">
    <location>
        <begin position="794"/>
        <end position="883"/>
    </location>
</feature>
<sequence>MIPRPNRRSVLVLLGALCAITRLAAADDPLAPAEKGLTFSHVYKIDMSPSADCKRAGHALPQDQAGELQGAPATVAVDGENDIVFKHNIRLQAPKCDCDDLEALKSLMYRINGLEEEVTYLKTQCSQGCCSQGGGVDTTCSGHGTYRHDTCGCLCDPGWEGPDCSASSCPDECNDNGRCVDGRCVCYDGYGGDDCALLLCPNDCSDKGRCVNGVCVCFDGFGGDDCGLRRCANDCSGNGRCVDGVCICFDGFFSDDCSKVMGPKDLRLVRALEESLLVEWDSVKGAEYYVLAYYPEGNQGASQRVKVPNTQNSYLITGLTPGVTYTVQVYAVIKDVSSEADSLEATTVVTSVDGIRVLGQTEDTILVDWQNPGAELDHFRLTHANPDGQEEEEEIRMSQEARTKHTIIGLNPGTEYLITVQAIRGTYEGKASFVTGITDLDAPTNLVTREVSEDSATVTWDGVQAGIDGYVISYTSADGSSREIPVGADSTSYRLTGLRPGVAYTVYIWAVKDSRASRKTSTEAETELDAPANLVSREVSEDSATVTWDRVQADIDGYVISYTSADGSSREIPVGADSASYRLTGLRPGVVYTVYIWAVKGSRASRKTSAEAETELDAPTNLVTREVSEDSATVTWDKVQADIDGYVISYTSADGSSREIPVGADSASYRLTGLRPGVAYTVYIWAVKGSRTSRKTSTEAETDLDAPTNLVSREVSEDSATVTWDWVQADIDGYVISYTSADGSSREIPVGADSASYRLTGLRPGVVYTVYIWAVKGSRTSRKTSTEAETDLDAPTNLVSREVSEDSATVTWDMVQADIDGYVISYTSANGSSREIPVGADSASYRLTGLRPGVVYTVYIWAVKGSRTSRKASTEAETDLDAPTNLVSREVSEDSATVTWDRVQADIDGYVISYTSADGSSQGEIPVGADSATYRLTGLRPGVVYTVYIWAVKGSRASRKASTEAETEIDAPSNLKASGIRMDGATVTWKAPLAAIDGYILTYTAEDGSGQAIERRLQAREKKFGLVELETGKRYIVTLLAYRGAKRSRLVQTTFSTVGLAYPFPMDCTQIMKNGNSDSGVYTIYINNDRSKPIQVYCDMTTDGGGWAVLQRRTTGKLDFMKRWRQYVQGFGNLTDEFWLGLEKMYELTNTATQYELRVDLKEGGESAYAVYDNFKLAPSRQKYKLTIGNYRGNAGDAMSYHQGRPFSTIDSDNDIALGNCALTHRGAWWYKNCHLANLNGKWGDSRHSMGVNWEPWKGHLVPLDFTEMKLRPVGASGSVLGRKRRSLEEKRRTVQAK</sequence>
<name>A0A9Q1IY53_SYNKA</name>
<evidence type="ECO:0000256" key="5">
    <source>
        <dbReference type="ARBA" id="ARBA00022536"/>
    </source>
</evidence>
<comment type="subcellular location">
    <subcellularLocation>
        <location evidence="1">Secreted</location>
        <location evidence="1">Extracellular space</location>
        <location evidence="1">Extracellular matrix</location>
    </subcellularLocation>
</comment>
<dbReference type="InterPro" id="IPR002181">
    <property type="entry name" value="Fibrinogen_a/b/g_C_dom"/>
</dbReference>
<evidence type="ECO:0000256" key="10">
    <source>
        <dbReference type="SAM" id="SignalP"/>
    </source>
</evidence>
<keyword evidence="5" id="KW-0245">EGF-like domain</keyword>
<keyword evidence="4" id="KW-0272">Extracellular matrix</keyword>
<proteinExistence type="inferred from homology"/>
<dbReference type="PROSITE" id="PS50853">
    <property type="entry name" value="FN3"/>
    <property type="match status" value="8"/>
</dbReference>
<dbReference type="FunFam" id="2.10.25.10:FF:000001">
    <property type="entry name" value="Tenascin C"/>
    <property type="match status" value="2"/>
</dbReference>
<evidence type="ECO:0000259" key="12">
    <source>
        <dbReference type="PROSITE" id="PS51406"/>
    </source>
</evidence>
<comment type="caution">
    <text evidence="13">The sequence shown here is derived from an EMBL/GenBank/DDBJ whole genome shotgun (WGS) entry which is preliminary data.</text>
</comment>
<feature type="domain" description="Fibronectin type-III" evidence="11">
    <location>
        <begin position="442"/>
        <end position="531"/>
    </location>
</feature>
<dbReference type="InterPro" id="IPR013783">
    <property type="entry name" value="Ig-like_fold"/>
</dbReference>
<gene>
    <name evidence="13" type="ORF">SKAU_G00204350</name>
</gene>
<comment type="similarity">
    <text evidence="2">Belongs to the tenascin family.</text>
</comment>
<dbReference type="PROSITE" id="PS00514">
    <property type="entry name" value="FIBRINOGEN_C_1"/>
    <property type="match status" value="1"/>
</dbReference>
<feature type="domain" description="Fibronectin type-III" evidence="11">
    <location>
        <begin position="618"/>
        <end position="706"/>
    </location>
</feature>
<evidence type="ECO:0008006" key="15">
    <source>
        <dbReference type="Google" id="ProtNLM"/>
    </source>
</evidence>
<evidence type="ECO:0000256" key="3">
    <source>
        <dbReference type="ARBA" id="ARBA00022525"/>
    </source>
</evidence>
<keyword evidence="7" id="KW-0677">Repeat</keyword>
<evidence type="ECO:0000256" key="6">
    <source>
        <dbReference type="ARBA" id="ARBA00022729"/>
    </source>
</evidence>
<dbReference type="PROSITE" id="PS01186">
    <property type="entry name" value="EGF_2"/>
    <property type="match status" value="2"/>
</dbReference>
<organism evidence="13 14">
    <name type="scientific">Synaphobranchus kaupii</name>
    <name type="common">Kaup's arrowtooth eel</name>
    <dbReference type="NCBI Taxonomy" id="118154"/>
    <lineage>
        <taxon>Eukaryota</taxon>
        <taxon>Metazoa</taxon>
        <taxon>Chordata</taxon>
        <taxon>Craniata</taxon>
        <taxon>Vertebrata</taxon>
        <taxon>Euteleostomi</taxon>
        <taxon>Actinopterygii</taxon>
        <taxon>Neopterygii</taxon>
        <taxon>Teleostei</taxon>
        <taxon>Anguilliformes</taxon>
        <taxon>Synaphobranchidae</taxon>
        <taxon>Synaphobranchus</taxon>
    </lineage>
</organism>
<dbReference type="InterPro" id="IPR036116">
    <property type="entry name" value="FN3_sf"/>
</dbReference>
<dbReference type="SUPFAM" id="SSF56496">
    <property type="entry name" value="Fibrinogen C-terminal domain-like"/>
    <property type="match status" value="1"/>
</dbReference>
<keyword evidence="9" id="KW-0325">Glycoprotein</keyword>
<evidence type="ECO:0000256" key="9">
    <source>
        <dbReference type="ARBA" id="ARBA00023180"/>
    </source>
</evidence>
<dbReference type="InterPro" id="IPR003961">
    <property type="entry name" value="FN3_dom"/>
</dbReference>
<dbReference type="InterPro" id="IPR000742">
    <property type="entry name" value="EGF"/>
</dbReference>
<evidence type="ECO:0000256" key="4">
    <source>
        <dbReference type="ARBA" id="ARBA00022530"/>
    </source>
</evidence>
<dbReference type="Gene3D" id="2.10.25.10">
    <property type="entry name" value="Laminin"/>
    <property type="match status" value="3"/>
</dbReference>
<feature type="domain" description="Fibronectin type-III" evidence="11">
    <location>
        <begin position="532"/>
        <end position="617"/>
    </location>
</feature>
<dbReference type="SMART" id="SM00060">
    <property type="entry name" value="FN3"/>
    <property type="match status" value="9"/>
</dbReference>
<evidence type="ECO:0000256" key="1">
    <source>
        <dbReference type="ARBA" id="ARBA00004498"/>
    </source>
</evidence>
<dbReference type="InterPro" id="IPR050991">
    <property type="entry name" value="ECM_Regulatory_Proteins"/>
</dbReference>
<dbReference type="OrthoDB" id="2154780at2759"/>
<keyword evidence="3" id="KW-0964">Secreted</keyword>
<dbReference type="PROSITE" id="PS00022">
    <property type="entry name" value="EGF_1"/>
    <property type="match status" value="1"/>
</dbReference>
<dbReference type="SMART" id="SM00186">
    <property type="entry name" value="FBG"/>
    <property type="match status" value="1"/>
</dbReference>
<dbReference type="PANTHER" id="PTHR46708:SF12">
    <property type="entry name" value="TENASCIN N"/>
    <property type="match status" value="1"/>
</dbReference>
<dbReference type="InterPro" id="IPR014716">
    <property type="entry name" value="Fibrinogen_a/b/g_C_1"/>
</dbReference>
<dbReference type="GO" id="GO:0005615">
    <property type="term" value="C:extracellular space"/>
    <property type="evidence" value="ECO:0007669"/>
    <property type="project" value="TreeGrafter"/>
</dbReference>
<dbReference type="FunFam" id="3.90.215.10:FF:000001">
    <property type="entry name" value="Tenascin isoform 1"/>
    <property type="match status" value="1"/>
</dbReference>
<feature type="domain" description="Fibronectin type-III" evidence="11">
    <location>
        <begin position="707"/>
        <end position="793"/>
    </location>
</feature>
<keyword evidence="8" id="KW-1015">Disulfide bond</keyword>
<protein>
    <recommendedName>
        <fullName evidence="15">Tenascin-N</fullName>
    </recommendedName>
</protein>
<feature type="signal peptide" evidence="10">
    <location>
        <begin position="1"/>
        <end position="26"/>
    </location>
</feature>
<keyword evidence="6 10" id="KW-0732">Signal</keyword>
<dbReference type="SMART" id="SM00181">
    <property type="entry name" value="EGF"/>
    <property type="match status" value="3"/>
</dbReference>
<dbReference type="Pfam" id="PF25024">
    <property type="entry name" value="EGF_TEN"/>
    <property type="match status" value="1"/>
</dbReference>
<evidence type="ECO:0000256" key="2">
    <source>
        <dbReference type="ARBA" id="ARBA00008673"/>
    </source>
</evidence>
<feature type="chain" id="PRO_5040212000" description="Tenascin-N" evidence="10">
    <location>
        <begin position="27"/>
        <end position="1298"/>
    </location>
</feature>
<dbReference type="GO" id="GO:0098966">
    <property type="term" value="C:perisynaptic extracellular matrix"/>
    <property type="evidence" value="ECO:0007669"/>
    <property type="project" value="TreeGrafter"/>
</dbReference>
<evidence type="ECO:0000256" key="7">
    <source>
        <dbReference type="ARBA" id="ARBA00022737"/>
    </source>
</evidence>
<dbReference type="Pfam" id="PF00041">
    <property type="entry name" value="fn3"/>
    <property type="match status" value="9"/>
</dbReference>
<feature type="domain" description="Fibrinogen C-terminal" evidence="12">
    <location>
        <begin position="1059"/>
        <end position="1275"/>
    </location>
</feature>
<accession>A0A9Q1IY53</accession>
<feature type="domain" description="Fibronectin type-III" evidence="11">
    <location>
        <begin position="262"/>
        <end position="353"/>
    </location>
</feature>
<dbReference type="InterPro" id="IPR020837">
    <property type="entry name" value="Fibrinogen_CS"/>
</dbReference>
<dbReference type="InterPro" id="IPR006311">
    <property type="entry name" value="TAT_signal"/>
</dbReference>
<evidence type="ECO:0000256" key="8">
    <source>
        <dbReference type="ARBA" id="ARBA00023157"/>
    </source>
</evidence>
<dbReference type="InterPro" id="IPR036056">
    <property type="entry name" value="Fibrinogen-like_C"/>
</dbReference>
<dbReference type="CDD" id="cd00063">
    <property type="entry name" value="FN3"/>
    <property type="match status" value="9"/>
</dbReference>
<dbReference type="Gene3D" id="2.60.40.10">
    <property type="entry name" value="Immunoglobulins"/>
    <property type="match status" value="9"/>
</dbReference>
<evidence type="ECO:0000313" key="14">
    <source>
        <dbReference type="Proteomes" id="UP001152622"/>
    </source>
</evidence>
<dbReference type="EMBL" id="JAINUF010000006">
    <property type="protein sequence ID" value="KAJ8357641.1"/>
    <property type="molecule type" value="Genomic_DNA"/>
</dbReference>
<dbReference type="Pfam" id="PF00147">
    <property type="entry name" value="Fibrinogen_C"/>
    <property type="match status" value="1"/>
</dbReference>
<feature type="domain" description="Fibronectin type-III" evidence="11">
    <location>
        <begin position="971"/>
        <end position="1061"/>
    </location>
</feature>